<dbReference type="Proteomes" id="UP000031866">
    <property type="component" value="Chromosome"/>
</dbReference>
<reference evidence="3" key="1">
    <citation type="submission" date="2014-12" db="EMBL/GenBank/DDBJ databases">
        <title>Genome sequence of Clostridium beijerinckii strain 59B.</title>
        <authorList>
            <person name="Little G.T."/>
            <person name="Minton N.P."/>
        </authorList>
    </citation>
    <scope>NUCLEOTIDE SEQUENCE [LARGE SCALE GENOMIC DNA]</scope>
    <source>
        <strain evidence="3">59B</strain>
    </source>
</reference>
<dbReference type="InterPro" id="IPR011033">
    <property type="entry name" value="PRC_barrel-like_sf"/>
</dbReference>
<feature type="domain" description="PRC-barrel" evidence="1">
    <location>
        <begin position="2"/>
        <end position="71"/>
    </location>
</feature>
<feature type="domain" description="PRC-barrel" evidence="1">
    <location>
        <begin position="77"/>
        <end position="127"/>
    </location>
</feature>
<name>A0A0B5Q6L2_CLOBE</name>
<evidence type="ECO:0000313" key="2">
    <source>
        <dbReference type="EMBL" id="AJG97839.1"/>
    </source>
</evidence>
<dbReference type="OrthoDB" id="1716342at2"/>
<dbReference type="Gene3D" id="2.30.30.240">
    <property type="entry name" value="PRC-barrel domain"/>
    <property type="match status" value="2"/>
</dbReference>
<dbReference type="KEGG" id="cbei:LF65_01225"/>
<dbReference type="InterPro" id="IPR027275">
    <property type="entry name" value="PRC-brl_dom"/>
</dbReference>
<dbReference type="RefSeq" id="WP_041894887.1">
    <property type="nucleotide sequence ID" value="NZ_CP010086.2"/>
</dbReference>
<proteinExistence type="predicted"/>
<sequence length="166" mass="19123">MFKTRDFYFKKVYNIKGKKIGIIEDLYIDFFWGKIVGFKVSNSHLFSKNNYIDMEDVIDVGEDVIIENIKKGEGLTFKEIKYMEVIDTLGNVKGVLEDIIIDIQDYSIKAIVISSGLVDKMIKGKQIILLNRCILGEEYILYTGNEGVMFKTLPHNMDRHNAIKKA</sequence>
<dbReference type="STRING" id="1520.LF65_01225"/>
<evidence type="ECO:0000313" key="3">
    <source>
        <dbReference type="Proteomes" id="UP000031866"/>
    </source>
</evidence>
<dbReference type="Pfam" id="PF05239">
    <property type="entry name" value="PRC"/>
    <property type="match status" value="2"/>
</dbReference>
<gene>
    <name evidence="2" type="ORF">LF65_01225</name>
</gene>
<protein>
    <submittedName>
        <fullName evidence="2">Photosystem reaction center subunit H</fullName>
    </submittedName>
</protein>
<dbReference type="SUPFAM" id="SSF50346">
    <property type="entry name" value="PRC-barrel domain"/>
    <property type="match status" value="2"/>
</dbReference>
<evidence type="ECO:0000259" key="1">
    <source>
        <dbReference type="Pfam" id="PF05239"/>
    </source>
</evidence>
<dbReference type="AlphaFoldDB" id="A0A0B5Q6L2"/>
<accession>A0A0B5Q6L2</accession>
<dbReference type="EMBL" id="CP010086">
    <property type="protein sequence ID" value="AJG97839.1"/>
    <property type="molecule type" value="Genomic_DNA"/>
</dbReference>
<organism evidence="2 3">
    <name type="scientific">Clostridium beijerinckii</name>
    <name type="common">Clostridium MP</name>
    <dbReference type="NCBI Taxonomy" id="1520"/>
    <lineage>
        <taxon>Bacteria</taxon>
        <taxon>Bacillati</taxon>
        <taxon>Bacillota</taxon>
        <taxon>Clostridia</taxon>
        <taxon>Eubacteriales</taxon>
        <taxon>Clostridiaceae</taxon>
        <taxon>Clostridium</taxon>
    </lineage>
</organism>